<dbReference type="EMBL" id="FP929065">
    <property type="protein sequence ID" value="CBX91032.1"/>
    <property type="molecule type" value="Genomic_DNA"/>
</dbReference>
<organism evidence="2">
    <name type="scientific">Leptosphaeria maculans (strain JN3 / isolate v23.1.3 / race Av1-4-5-6-7-8)</name>
    <name type="common">Blackleg fungus</name>
    <name type="synonym">Phoma lingam</name>
    <dbReference type="NCBI Taxonomy" id="985895"/>
    <lineage>
        <taxon>Eukaryota</taxon>
        <taxon>Fungi</taxon>
        <taxon>Dikarya</taxon>
        <taxon>Ascomycota</taxon>
        <taxon>Pezizomycotina</taxon>
        <taxon>Dothideomycetes</taxon>
        <taxon>Pleosporomycetidae</taxon>
        <taxon>Pleosporales</taxon>
        <taxon>Pleosporineae</taxon>
        <taxon>Leptosphaeriaceae</taxon>
        <taxon>Plenodomus</taxon>
        <taxon>Plenodomus lingam/Leptosphaeria maculans species complex</taxon>
    </lineage>
</organism>
<accession>E4ZIL1</accession>
<evidence type="ECO:0000313" key="1">
    <source>
        <dbReference type="EMBL" id="CBX91032.1"/>
    </source>
</evidence>
<evidence type="ECO:0000313" key="2">
    <source>
        <dbReference type="Proteomes" id="UP000002668"/>
    </source>
</evidence>
<keyword evidence="2" id="KW-1185">Reference proteome</keyword>
<sequence>MKANVRAWMPSPGASIISADFVLSTISVCGGFVPKDALNAGITGQLTCGVAYHAAKLFKASPIASEKVDEAGTELHIYS</sequence>
<name>E4ZIL1_LEPMJ</name>
<dbReference type="InParanoid" id="E4ZIL1"/>
<dbReference type="AlphaFoldDB" id="E4ZIL1"/>
<gene>
    <name evidence="1" type="ORF">LEMA_P060660.1</name>
</gene>
<dbReference type="VEuPathDB" id="FungiDB:LEMA_P060660.1"/>
<protein>
    <submittedName>
        <fullName evidence="1">Predicted protein</fullName>
    </submittedName>
</protein>
<dbReference type="HOGENOM" id="CLU_2606457_0_0_1"/>
<proteinExistence type="predicted"/>
<reference evidence="2" key="1">
    <citation type="journal article" date="2011" name="Nat. Commun.">
        <title>Effector diversification within compartments of the Leptosphaeria maculans genome affected by Repeat-Induced Point mutations.</title>
        <authorList>
            <person name="Rouxel T."/>
            <person name="Grandaubert J."/>
            <person name="Hane J.K."/>
            <person name="Hoede C."/>
            <person name="van de Wouw A.P."/>
            <person name="Couloux A."/>
            <person name="Dominguez V."/>
            <person name="Anthouard V."/>
            <person name="Bally P."/>
            <person name="Bourras S."/>
            <person name="Cozijnsen A.J."/>
            <person name="Ciuffetti L.M."/>
            <person name="Degrave A."/>
            <person name="Dilmaghani A."/>
            <person name="Duret L."/>
            <person name="Fudal I."/>
            <person name="Goodwin S.B."/>
            <person name="Gout L."/>
            <person name="Glaser N."/>
            <person name="Linglin J."/>
            <person name="Kema G.H.J."/>
            <person name="Lapalu N."/>
            <person name="Lawrence C.B."/>
            <person name="May K."/>
            <person name="Meyer M."/>
            <person name="Ollivier B."/>
            <person name="Poulain J."/>
            <person name="Schoch C.L."/>
            <person name="Simon A."/>
            <person name="Spatafora J.W."/>
            <person name="Stachowiak A."/>
            <person name="Turgeon B.G."/>
            <person name="Tyler B.M."/>
            <person name="Vincent D."/>
            <person name="Weissenbach J."/>
            <person name="Amselem J."/>
            <person name="Quesneville H."/>
            <person name="Oliver R.P."/>
            <person name="Wincker P."/>
            <person name="Balesdent M.-H."/>
            <person name="Howlett B.J."/>
        </authorList>
    </citation>
    <scope>NUCLEOTIDE SEQUENCE [LARGE SCALE GENOMIC DNA]</scope>
    <source>
        <strain evidence="2">JN3 / isolate v23.1.3 / race Av1-4-5-6-7-8</strain>
    </source>
</reference>
<dbReference type="Proteomes" id="UP000002668">
    <property type="component" value="Genome"/>
</dbReference>